<accession>A0ABS2P9C9</accession>
<reference evidence="1 2" key="1">
    <citation type="submission" date="2021-01" db="EMBL/GenBank/DDBJ databases">
        <title>Genomic Encyclopedia of Type Strains, Phase IV (KMG-IV): sequencing the most valuable type-strain genomes for metagenomic binning, comparative biology and taxonomic classification.</title>
        <authorList>
            <person name="Goeker M."/>
        </authorList>
    </citation>
    <scope>NUCLEOTIDE SEQUENCE [LARGE SCALE GENOMIC DNA]</scope>
    <source>
        <strain evidence="1 2">DSM 25540</strain>
    </source>
</reference>
<keyword evidence="2" id="KW-1185">Reference proteome</keyword>
<proteinExistence type="predicted"/>
<comment type="caution">
    <text evidence="1">The sequence shown here is derived from an EMBL/GenBank/DDBJ whole genome shotgun (WGS) entry which is preliminary data.</text>
</comment>
<dbReference type="RefSeq" id="WP_204695942.1">
    <property type="nucleotide sequence ID" value="NZ_JAFBEC010000002.1"/>
</dbReference>
<dbReference type="Proteomes" id="UP000741863">
    <property type="component" value="Unassembled WGS sequence"/>
</dbReference>
<organism evidence="1 2">
    <name type="scientific">Geomicrobium sediminis</name>
    <dbReference type="NCBI Taxonomy" id="1347788"/>
    <lineage>
        <taxon>Bacteria</taxon>
        <taxon>Bacillati</taxon>
        <taxon>Bacillota</taxon>
        <taxon>Bacilli</taxon>
        <taxon>Bacillales</taxon>
        <taxon>Geomicrobium</taxon>
    </lineage>
</organism>
<evidence type="ECO:0000313" key="2">
    <source>
        <dbReference type="Proteomes" id="UP000741863"/>
    </source>
</evidence>
<name>A0ABS2P9C9_9BACL</name>
<sequence>MNFQVPKKPWTILLRTYKETIPEVHRQLEHWKARATQMPDQQLSKQAVWTIDDKDFHCEGGSVLAMLAGGNKEAFIRFLCAYQTICDYLDTLCDKSESQDPEDFRALHDALLDGLTPGAELKDYYRVRGGYDDGGYLHELVKTCQETVQTFPGFVEMQEDMKEVAQYYVDFQVYKHVPEHEREGLLKAFFEEHKDKFPELRWYEFSTAVASTLALYCLAAYAAALPRTKEESKQIKEGYFPWMQGVHIMLDYFIDQEEDFQEQEMNFAAYYESEDEMVERFHFLDRKAEENLRGLPDEEFHRMIKRGLYAIYLSDGKVQGNMEMKHAAKRLIQLGGMPTKIFYYNSWIFRSRKDRVNS</sequence>
<dbReference type="GO" id="GO:0016829">
    <property type="term" value="F:lyase activity"/>
    <property type="evidence" value="ECO:0007669"/>
    <property type="project" value="UniProtKB-KW"/>
</dbReference>
<evidence type="ECO:0000313" key="1">
    <source>
        <dbReference type="EMBL" id="MBM7631917.1"/>
    </source>
</evidence>
<dbReference type="EMBL" id="JAFBEC010000002">
    <property type="protein sequence ID" value="MBM7631917.1"/>
    <property type="molecule type" value="Genomic_DNA"/>
</dbReference>
<gene>
    <name evidence="1" type="ORF">JOD17_001009</name>
</gene>
<dbReference type="Pfam" id="PF10776">
    <property type="entry name" value="DUF2600"/>
    <property type="match status" value="1"/>
</dbReference>
<dbReference type="EC" id="4.2.3.130" evidence="1"/>
<protein>
    <submittedName>
        <fullName evidence="1">Tetraprenyl-beta-curcumene synthase</fullName>
        <ecNumber evidence="1">4.2.3.130</ecNumber>
    </submittedName>
</protein>
<dbReference type="InterPro" id="IPR019712">
    <property type="entry name" value="YtpB-like"/>
</dbReference>
<keyword evidence="1" id="KW-0456">Lyase</keyword>